<reference evidence="1" key="1">
    <citation type="submission" date="2021-01" db="EMBL/GenBank/DDBJ databases">
        <authorList>
            <consortium name="Aspergillus chevalieri M1 genome sequencing consortium"/>
            <person name="Kazuki M."/>
            <person name="Futagami T."/>
        </authorList>
    </citation>
    <scope>NUCLEOTIDE SEQUENCE</scope>
    <source>
        <strain evidence="1">M1</strain>
    </source>
</reference>
<reference evidence="1" key="2">
    <citation type="submission" date="2021-02" db="EMBL/GenBank/DDBJ databases">
        <title>Aspergillus chevalieri M1 genome sequence.</title>
        <authorList>
            <person name="Kadooka C."/>
            <person name="Mori K."/>
            <person name="Futagami T."/>
        </authorList>
    </citation>
    <scope>NUCLEOTIDE SEQUENCE</scope>
    <source>
        <strain evidence="1">M1</strain>
    </source>
</reference>
<proteinExistence type="predicted"/>
<sequence length="254" mass="30014">MSYLQTGTRQWLSPPRSTSLKDYHEHKINVQEAAYAISRLTATSQSTALNHGRNKLRNLLIAALEEWPESELSPIFALLEEMENLPKPAIREEARHSVTTDPFWKQLPGFGNMKVGIFQWGEWRQEIEGHPDDPDLQRQMREKYIRIASLEVLLVDEKIGPILLDWGYECLADAFERCDVIPDIQFPMAAEWLKRLARRTHDDALREEEDWPFKRNYLDLRKGDDAMFVERWQYWKSRLEYAKEDLPENKSIER</sequence>
<dbReference type="KEGG" id="ache:ACHE_50082A"/>
<protein>
    <submittedName>
        <fullName evidence="1">Uncharacterized protein</fullName>
    </submittedName>
</protein>
<dbReference type="GeneID" id="66983242"/>
<keyword evidence="2" id="KW-1185">Reference proteome</keyword>
<dbReference type="EMBL" id="AP024420">
    <property type="protein sequence ID" value="BCR88884.1"/>
    <property type="molecule type" value="Genomic_DNA"/>
</dbReference>
<dbReference type="InterPro" id="IPR022085">
    <property type="entry name" value="OpdG"/>
</dbReference>
<dbReference type="RefSeq" id="XP_043137406.1">
    <property type="nucleotide sequence ID" value="XM_043279759.1"/>
</dbReference>
<gene>
    <name evidence="1" type="ORF">ACHE_50082A</name>
</gene>
<organism evidence="1 2">
    <name type="scientific">Aspergillus chevalieri</name>
    <name type="common">Eurotium chevalieri</name>
    <dbReference type="NCBI Taxonomy" id="182096"/>
    <lineage>
        <taxon>Eukaryota</taxon>
        <taxon>Fungi</taxon>
        <taxon>Dikarya</taxon>
        <taxon>Ascomycota</taxon>
        <taxon>Pezizomycotina</taxon>
        <taxon>Eurotiomycetes</taxon>
        <taxon>Eurotiomycetidae</taxon>
        <taxon>Eurotiales</taxon>
        <taxon>Aspergillaceae</taxon>
        <taxon>Aspergillus</taxon>
        <taxon>Aspergillus subgen. Aspergillus</taxon>
    </lineage>
</organism>
<name>A0A7R7VRR5_ASPCH</name>
<dbReference type="Pfam" id="PF12311">
    <property type="entry name" value="DUF3632"/>
    <property type="match status" value="1"/>
</dbReference>
<evidence type="ECO:0000313" key="1">
    <source>
        <dbReference type="EMBL" id="BCR88884.1"/>
    </source>
</evidence>
<accession>A0A7R7VRR5</accession>
<dbReference type="AlphaFoldDB" id="A0A7R7VRR5"/>
<evidence type="ECO:0000313" key="2">
    <source>
        <dbReference type="Proteomes" id="UP000637239"/>
    </source>
</evidence>
<dbReference type="Proteomes" id="UP000637239">
    <property type="component" value="Chromosome 5"/>
</dbReference>